<organism evidence="3">
    <name type="scientific">Schistosoma japonicum</name>
    <name type="common">Blood fluke</name>
    <dbReference type="NCBI Taxonomy" id="6182"/>
    <lineage>
        <taxon>Eukaryota</taxon>
        <taxon>Metazoa</taxon>
        <taxon>Spiralia</taxon>
        <taxon>Lophotrochozoa</taxon>
        <taxon>Platyhelminthes</taxon>
        <taxon>Trematoda</taxon>
        <taxon>Digenea</taxon>
        <taxon>Strigeidida</taxon>
        <taxon>Schistosomatoidea</taxon>
        <taxon>Schistosomatidae</taxon>
        <taxon>Schistosoma</taxon>
    </lineage>
</organism>
<keyword evidence="2" id="KW-0472">Membrane</keyword>
<dbReference type="EMBL" id="FN317465">
    <property type="protein sequence ID" value="CAX73196.1"/>
    <property type="molecule type" value="mRNA"/>
</dbReference>
<name>C1LER8_SCHJA</name>
<proteinExistence type="evidence at transcript level"/>
<dbReference type="AlphaFoldDB" id="C1LER8"/>
<feature type="region of interest" description="Disordered" evidence="1">
    <location>
        <begin position="60"/>
        <end position="81"/>
    </location>
</feature>
<feature type="transmembrane region" description="Helical" evidence="2">
    <location>
        <begin position="7"/>
        <end position="31"/>
    </location>
</feature>
<reference evidence="3" key="2">
    <citation type="submission" date="2009-03" db="EMBL/GenBank/DDBJ databases">
        <authorList>
            <person name="Gang L."/>
        </authorList>
    </citation>
    <scope>NUCLEOTIDE SEQUENCE</scope>
    <source>
        <strain evidence="3">Anhui</strain>
    </source>
</reference>
<keyword evidence="2" id="KW-1133">Transmembrane helix</keyword>
<evidence type="ECO:0000256" key="1">
    <source>
        <dbReference type="SAM" id="MobiDB-lite"/>
    </source>
</evidence>
<reference evidence="3" key="1">
    <citation type="journal article" date="2009" name="Nature">
        <title>The Schistosoma japonicum genome reveals features of host-parasite interplay.</title>
        <authorList>
            <person name="Liu F."/>
            <person name="Zhou Y."/>
            <person name="Wang Z.Q."/>
            <person name="Lu G."/>
            <person name="Zheng H."/>
            <person name="Brindley P.J."/>
            <person name="McManus D.P."/>
            <person name="Blair D."/>
            <person name="Zhang Q.H."/>
            <person name="Zhong Y."/>
            <person name="Wang S."/>
            <person name="Han Z.G."/>
            <person name="Chen Z."/>
        </authorList>
    </citation>
    <scope>NUCLEOTIDE SEQUENCE</scope>
    <source>
        <strain evidence="3">Anhui</strain>
    </source>
</reference>
<feature type="compositionally biased region" description="Polar residues" evidence="1">
    <location>
        <begin position="60"/>
        <end position="71"/>
    </location>
</feature>
<evidence type="ECO:0000256" key="2">
    <source>
        <dbReference type="SAM" id="Phobius"/>
    </source>
</evidence>
<keyword evidence="2" id="KW-0812">Transmembrane</keyword>
<protein>
    <submittedName>
        <fullName evidence="3">Hypotheticial protein</fullName>
    </submittedName>
</protein>
<evidence type="ECO:0000313" key="3">
    <source>
        <dbReference type="EMBL" id="CAX73196.1"/>
    </source>
</evidence>
<sequence>MTLMRSGVIPIGINICMLLSIVFVVMFPLIVESGVEYKPSNVTVSNSSKGINWFQEPLTSVGSNDDPQNTQQRKEVNAHIF</sequence>
<feature type="compositionally biased region" description="Basic and acidic residues" evidence="1">
    <location>
        <begin position="72"/>
        <end position="81"/>
    </location>
</feature>
<accession>C1LER8</accession>